<dbReference type="OMA" id="GWEINAS"/>
<dbReference type="EMBL" id="LNIX01000068">
    <property type="protein sequence ID" value="OXA36952.1"/>
    <property type="molecule type" value="Genomic_DNA"/>
</dbReference>
<reference evidence="1 2" key="1">
    <citation type="submission" date="2015-12" db="EMBL/GenBank/DDBJ databases">
        <title>The genome of Folsomia candida.</title>
        <authorList>
            <person name="Faddeeva A."/>
            <person name="Derks M.F."/>
            <person name="Anvar Y."/>
            <person name="Smit S."/>
            <person name="Van Straalen N."/>
            <person name="Roelofs D."/>
        </authorList>
    </citation>
    <scope>NUCLEOTIDE SEQUENCE [LARGE SCALE GENOMIC DNA]</scope>
    <source>
        <strain evidence="1 2">VU population</strain>
        <tissue evidence="1">Whole body</tissue>
    </source>
</reference>
<dbReference type="Gene3D" id="1.10.238.10">
    <property type="entry name" value="EF-hand"/>
    <property type="match status" value="1"/>
</dbReference>
<evidence type="ECO:0000313" key="2">
    <source>
        <dbReference type="Proteomes" id="UP000198287"/>
    </source>
</evidence>
<dbReference type="AlphaFoldDB" id="A0A226CU44"/>
<dbReference type="Proteomes" id="UP000198287">
    <property type="component" value="Unassembled WGS sequence"/>
</dbReference>
<gene>
    <name evidence="1" type="ORF">Fcan01_28319</name>
</gene>
<dbReference type="SUPFAM" id="SSF47473">
    <property type="entry name" value="EF-hand"/>
    <property type="match status" value="1"/>
</dbReference>
<evidence type="ECO:0000313" key="1">
    <source>
        <dbReference type="EMBL" id="OXA36952.1"/>
    </source>
</evidence>
<organism evidence="1 2">
    <name type="scientific">Folsomia candida</name>
    <name type="common">Springtail</name>
    <dbReference type="NCBI Taxonomy" id="158441"/>
    <lineage>
        <taxon>Eukaryota</taxon>
        <taxon>Metazoa</taxon>
        <taxon>Ecdysozoa</taxon>
        <taxon>Arthropoda</taxon>
        <taxon>Hexapoda</taxon>
        <taxon>Collembola</taxon>
        <taxon>Entomobryomorpha</taxon>
        <taxon>Isotomoidea</taxon>
        <taxon>Isotomidae</taxon>
        <taxon>Proisotominae</taxon>
        <taxon>Folsomia</taxon>
    </lineage>
</organism>
<dbReference type="InterPro" id="IPR011992">
    <property type="entry name" value="EF-hand-dom_pair"/>
</dbReference>
<name>A0A226CU44_FOLCA</name>
<comment type="caution">
    <text evidence="1">The sequence shown here is derived from an EMBL/GenBank/DDBJ whole genome shotgun (WGS) entry which is preliminary data.</text>
</comment>
<sequence>MEEKIRAESHKVIEKAFNRTERRGSIAPDEVKKLITEMQPGWEINASELEQEIANAERSGTGKVDWGGFNKVAMHFFMKQSKQLQDQFIHKHEVGSSDFEAPPNKLE</sequence>
<protein>
    <submittedName>
        <fullName evidence="1">Uncharacterized protein</fullName>
    </submittedName>
</protein>
<accession>A0A226CU44</accession>
<proteinExistence type="predicted"/>
<keyword evidence="2" id="KW-1185">Reference proteome</keyword>